<gene>
    <name evidence="6" type="ORF">LSAT_V11C600328250</name>
</gene>
<organism evidence="6 7">
    <name type="scientific">Lactuca sativa</name>
    <name type="common">Garden lettuce</name>
    <dbReference type="NCBI Taxonomy" id="4236"/>
    <lineage>
        <taxon>Eukaryota</taxon>
        <taxon>Viridiplantae</taxon>
        <taxon>Streptophyta</taxon>
        <taxon>Embryophyta</taxon>
        <taxon>Tracheophyta</taxon>
        <taxon>Spermatophyta</taxon>
        <taxon>Magnoliopsida</taxon>
        <taxon>eudicotyledons</taxon>
        <taxon>Gunneridae</taxon>
        <taxon>Pentapetalae</taxon>
        <taxon>asterids</taxon>
        <taxon>campanulids</taxon>
        <taxon>Asterales</taxon>
        <taxon>Asteraceae</taxon>
        <taxon>Cichorioideae</taxon>
        <taxon>Cichorieae</taxon>
        <taxon>Lactucinae</taxon>
        <taxon>Lactuca</taxon>
    </lineage>
</organism>
<keyword evidence="3" id="KW-0645">Protease</keyword>
<dbReference type="Proteomes" id="UP000235145">
    <property type="component" value="Unassembled WGS sequence"/>
</dbReference>
<dbReference type="PANTHER" id="PTHR11963:SF45">
    <property type="entry name" value="LEUCYL AMINOPEPTIDASE"/>
    <property type="match status" value="1"/>
</dbReference>
<keyword evidence="2" id="KW-0031">Aminopeptidase</keyword>
<dbReference type="Pfam" id="PF00883">
    <property type="entry name" value="Peptidase_M17"/>
    <property type="match status" value="1"/>
</dbReference>
<evidence type="ECO:0000313" key="7">
    <source>
        <dbReference type="Proteomes" id="UP000235145"/>
    </source>
</evidence>
<keyword evidence="7" id="KW-1185">Reference proteome</keyword>
<sequence length="124" mass="13912">MQSDEKACVVALGPSIARIHEYIDNIIWDKKGYIKKGVQYSLSLLIFCLNNKTYIFTPGDELSKEVVVASEVTGEKLWRLSMEKSYWESMTPRVADMVNTGGRQGGSITAALFLKQVSCFLQII</sequence>
<evidence type="ECO:0000256" key="2">
    <source>
        <dbReference type="ARBA" id="ARBA00022438"/>
    </source>
</evidence>
<name>A0A9R1X7C1_LACSA</name>
<dbReference type="GO" id="GO:0006508">
    <property type="term" value="P:proteolysis"/>
    <property type="evidence" value="ECO:0007669"/>
    <property type="project" value="UniProtKB-KW"/>
</dbReference>
<reference evidence="6 7" key="1">
    <citation type="journal article" date="2017" name="Nat. Commun.">
        <title>Genome assembly with in vitro proximity ligation data and whole-genome triplication in lettuce.</title>
        <authorList>
            <person name="Reyes-Chin-Wo S."/>
            <person name="Wang Z."/>
            <person name="Yang X."/>
            <person name="Kozik A."/>
            <person name="Arikit S."/>
            <person name="Song C."/>
            <person name="Xia L."/>
            <person name="Froenicke L."/>
            <person name="Lavelle D.O."/>
            <person name="Truco M.J."/>
            <person name="Xia R."/>
            <person name="Zhu S."/>
            <person name="Xu C."/>
            <person name="Xu H."/>
            <person name="Xu X."/>
            <person name="Cox K."/>
            <person name="Korf I."/>
            <person name="Meyers B.C."/>
            <person name="Michelmore R.W."/>
        </authorList>
    </citation>
    <scope>NUCLEOTIDE SEQUENCE [LARGE SCALE GENOMIC DNA]</scope>
    <source>
        <strain evidence="7">cv. Salinas</strain>
        <tissue evidence="6">Seedlings</tissue>
    </source>
</reference>
<dbReference type="GO" id="GO:0030145">
    <property type="term" value="F:manganese ion binding"/>
    <property type="evidence" value="ECO:0007669"/>
    <property type="project" value="InterPro"/>
</dbReference>
<dbReference type="InterPro" id="IPR000819">
    <property type="entry name" value="Peptidase_M17_C"/>
</dbReference>
<dbReference type="SUPFAM" id="SSF53187">
    <property type="entry name" value="Zn-dependent exopeptidases"/>
    <property type="match status" value="1"/>
</dbReference>
<dbReference type="Gene3D" id="3.40.630.10">
    <property type="entry name" value="Zn peptidases"/>
    <property type="match status" value="1"/>
</dbReference>
<evidence type="ECO:0000256" key="1">
    <source>
        <dbReference type="ARBA" id="ARBA00009528"/>
    </source>
</evidence>
<evidence type="ECO:0000313" key="6">
    <source>
        <dbReference type="EMBL" id="KAJ0200329.1"/>
    </source>
</evidence>
<dbReference type="GO" id="GO:0070006">
    <property type="term" value="F:metalloaminopeptidase activity"/>
    <property type="evidence" value="ECO:0007669"/>
    <property type="project" value="InterPro"/>
</dbReference>
<dbReference type="GO" id="GO:0005737">
    <property type="term" value="C:cytoplasm"/>
    <property type="evidence" value="ECO:0007669"/>
    <property type="project" value="InterPro"/>
</dbReference>
<evidence type="ECO:0000256" key="3">
    <source>
        <dbReference type="ARBA" id="ARBA00022670"/>
    </source>
</evidence>
<dbReference type="InterPro" id="IPR011356">
    <property type="entry name" value="Leucine_aapep/pepB"/>
</dbReference>
<dbReference type="AlphaFoldDB" id="A0A9R1X7C1"/>
<evidence type="ECO:0000256" key="4">
    <source>
        <dbReference type="ARBA" id="ARBA00022801"/>
    </source>
</evidence>
<proteinExistence type="inferred from homology"/>
<keyword evidence="4" id="KW-0378">Hydrolase</keyword>
<evidence type="ECO:0000259" key="5">
    <source>
        <dbReference type="Pfam" id="PF00883"/>
    </source>
</evidence>
<feature type="domain" description="Cytosol aminopeptidase" evidence="5">
    <location>
        <begin position="52"/>
        <end position="117"/>
    </location>
</feature>
<comment type="similarity">
    <text evidence="1">Belongs to the peptidase M17 family.</text>
</comment>
<protein>
    <recommendedName>
        <fullName evidence="5">Cytosol aminopeptidase domain-containing protein</fullName>
    </recommendedName>
</protein>
<accession>A0A9R1X7C1</accession>
<comment type="caution">
    <text evidence="6">The sequence shown here is derived from an EMBL/GenBank/DDBJ whole genome shotgun (WGS) entry which is preliminary data.</text>
</comment>
<dbReference type="EMBL" id="NBSK02000006">
    <property type="protein sequence ID" value="KAJ0200329.1"/>
    <property type="molecule type" value="Genomic_DNA"/>
</dbReference>
<dbReference type="PANTHER" id="PTHR11963">
    <property type="entry name" value="LEUCINE AMINOPEPTIDASE-RELATED"/>
    <property type="match status" value="1"/>
</dbReference>